<comment type="caution">
    <text evidence="5">The sequence shown here is derived from an EMBL/GenBank/DDBJ whole genome shotgun (WGS) entry which is preliminary data.</text>
</comment>
<dbReference type="InterPro" id="IPR036291">
    <property type="entry name" value="NAD(P)-bd_dom_sf"/>
</dbReference>
<dbReference type="Pfam" id="PF00106">
    <property type="entry name" value="adh_short"/>
    <property type="match status" value="1"/>
</dbReference>
<proteinExistence type="inferred from homology"/>
<dbReference type="PRINTS" id="PR00081">
    <property type="entry name" value="GDHRDH"/>
</dbReference>
<reference evidence="6" key="1">
    <citation type="journal article" date="2019" name="Int. J. Syst. Evol. Microbiol.">
        <title>The Global Catalogue of Microorganisms (GCM) 10K type strain sequencing project: providing services to taxonomists for standard genome sequencing and annotation.</title>
        <authorList>
            <consortium name="The Broad Institute Genomics Platform"/>
            <consortium name="The Broad Institute Genome Sequencing Center for Infectious Disease"/>
            <person name="Wu L."/>
            <person name="Ma J."/>
        </authorList>
    </citation>
    <scope>NUCLEOTIDE SEQUENCE [LARGE SCALE GENOMIC DNA]</scope>
    <source>
        <strain evidence="6">JCM 18302</strain>
    </source>
</reference>
<protein>
    <submittedName>
        <fullName evidence="5">SDR family NAD(P)-dependent oxidoreductase</fullName>
    </submittedName>
</protein>
<dbReference type="PRINTS" id="PR00080">
    <property type="entry name" value="SDRFAMILY"/>
</dbReference>
<evidence type="ECO:0000256" key="1">
    <source>
        <dbReference type="ARBA" id="ARBA00006484"/>
    </source>
</evidence>
<evidence type="ECO:0000256" key="3">
    <source>
        <dbReference type="ARBA" id="ARBA00023002"/>
    </source>
</evidence>
<evidence type="ECO:0000256" key="4">
    <source>
        <dbReference type="RuleBase" id="RU000363"/>
    </source>
</evidence>
<dbReference type="EMBL" id="BAABJO010000004">
    <property type="protein sequence ID" value="GAA5114850.1"/>
    <property type="molecule type" value="Genomic_DNA"/>
</dbReference>
<evidence type="ECO:0000313" key="6">
    <source>
        <dbReference type="Proteomes" id="UP001500804"/>
    </source>
</evidence>
<comment type="similarity">
    <text evidence="1 4">Belongs to the short-chain dehydrogenases/reductases (SDR) family.</text>
</comment>
<keyword evidence="2" id="KW-0521">NADP</keyword>
<gene>
    <name evidence="5" type="ORF">GCM10023320_12720</name>
</gene>
<keyword evidence="6" id="KW-1185">Reference proteome</keyword>
<dbReference type="CDD" id="cd05324">
    <property type="entry name" value="carb_red_PTCR-like_SDR_c"/>
    <property type="match status" value="1"/>
</dbReference>
<dbReference type="InterPro" id="IPR020904">
    <property type="entry name" value="Sc_DH/Rdtase_CS"/>
</dbReference>
<keyword evidence="3" id="KW-0560">Oxidoreductase</keyword>
<dbReference type="PROSITE" id="PS00061">
    <property type="entry name" value="ADH_SHORT"/>
    <property type="match status" value="1"/>
</dbReference>
<dbReference type="SUPFAM" id="SSF51735">
    <property type="entry name" value="NAD(P)-binding Rossmann-fold domains"/>
    <property type="match status" value="1"/>
</dbReference>
<dbReference type="InterPro" id="IPR045313">
    <property type="entry name" value="CBR1-like"/>
</dbReference>
<dbReference type="Gene3D" id="3.40.50.720">
    <property type="entry name" value="NAD(P)-binding Rossmann-like Domain"/>
    <property type="match status" value="1"/>
</dbReference>
<dbReference type="InterPro" id="IPR002347">
    <property type="entry name" value="SDR_fam"/>
</dbReference>
<dbReference type="RefSeq" id="WP_345603848.1">
    <property type="nucleotide sequence ID" value="NZ_BAABJO010000004.1"/>
</dbReference>
<evidence type="ECO:0000256" key="2">
    <source>
        <dbReference type="ARBA" id="ARBA00022857"/>
    </source>
</evidence>
<organism evidence="5 6">
    <name type="scientific">Pseudonocardia adelaidensis</name>
    <dbReference type="NCBI Taxonomy" id="648754"/>
    <lineage>
        <taxon>Bacteria</taxon>
        <taxon>Bacillati</taxon>
        <taxon>Actinomycetota</taxon>
        <taxon>Actinomycetes</taxon>
        <taxon>Pseudonocardiales</taxon>
        <taxon>Pseudonocardiaceae</taxon>
        <taxon>Pseudonocardia</taxon>
    </lineage>
</organism>
<dbReference type="Proteomes" id="UP001500804">
    <property type="component" value="Unassembled WGS sequence"/>
</dbReference>
<dbReference type="PANTHER" id="PTHR43963">
    <property type="entry name" value="CARBONYL REDUCTASE 1-RELATED"/>
    <property type="match status" value="1"/>
</dbReference>
<sequence length="243" mass="25627">MTRIALVTGANKGLGKEVSRQLASRGINVLLGSRDPERGERAAAELRTAGLPVQPVLLDVTDADSIGEVARQLRVEYGRLDVLVNNAGILINPPALETTVDDMRATFETNVFGVVAVTSAMLPLLVEAAAPRIVNVSSTTASLTYNTGPSARFADAPRNLAYAASKSAVTMLTVQYANAFRRAAAYTHLKINAATPGHIATDLNGRRGPRTPAQGARIVTTLATLPDDGPSGGFFNDEGHLPW</sequence>
<accession>A0ABP9NF28</accession>
<dbReference type="PANTHER" id="PTHR43963:SF6">
    <property type="entry name" value="CHAIN DEHYDROGENASE FAMILY PROTEIN, PUTATIVE (AFU_ORTHOLOGUE AFUA_3G15350)-RELATED"/>
    <property type="match status" value="1"/>
</dbReference>
<name>A0ABP9NF28_9PSEU</name>
<evidence type="ECO:0000313" key="5">
    <source>
        <dbReference type="EMBL" id="GAA5114850.1"/>
    </source>
</evidence>